<organism evidence="2 3">
    <name type="scientific">Pontibacter burrus</name>
    <dbReference type="NCBI Taxonomy" id="2704466"/>
    <lineage>
        <taxon>Bacteria</taxon>
        <taxon>Pseudomonadati</taxon>
        <taxon>Bacteroidota</taxon>
        <taxon>Cytophagia</taxon>
        <taxon>Cytophagales</taxon>
        <taxon>Hymenobacteraceae</taxon>
        <taxon>Pontibacter</taxon>
    </lineage>
</organism>
<evidence type="ECO:0000256" key="1">
    <source>
        <dbReference type="SAM" id="SignalP"/>
    </source>
</evidence>
<proteinExistence type="predicted"/>
<comment type="caution">
    <text evidence="2">The sequence shown here is derived from an EMBL/GenBank/DDBJ whole genome shotgun (WGS) entry which is preliminary data.</text>
</comment>
<protein>
    <submittedName>
        <fullName evidence="2">Gliding motility-associated C-terminal domain-containing protein</fullName>
    </submittedName>
</protein>
<sequence>MKHKLLILLLLLLAVPAAQATHIVGGEFELQHQSENNYRLILNLYFDDINGEPGAYDPSIRVNIFEKGTNRWIMGLSMAASSRTNVPYTNIDCTIGQLKTSKIVYSALITLSPTIFINPEGYYVTWERCCRNYTINNIVSPESAAQTFYMEFPAVRRNNATFRNSSPRLFPPLSDYACVNELFYFDFSGSDADGDSLVYDMVTPLNGYTNTSMPAYGVAGYAHILPYPAPYPTINWRPGYNTANQIMGNPPIQIERNTGRLTMRPSQKGLFVFGVRVQEFRKGVKIGEVRRDFQVMVLECPKNAAPQVMVREQGKKPFYKENEVLQLASTGSRCLEVLFTDPDLNEFISLKAIPVNFPVSSFTINGTRQGVINRGTTASDTLRATICFDPCFSTKGGTYRLDLVVQDDGCSLPKQDTIRLSFRMEPIPDAPPTIDLSTRERQFNVSLGDVLNFDVLGADTDGQVVSVTARGIGFDLASQSINFQNSSGTGNTTSNFAWQIDCNALSAESYKIEFTVMSLFCGNNITRTETIEVRPDRTNNLPTITINPASQMINLVKGQTIELDILGKDIDGHTLALSAAGNGFDLAADGMEFTSTSGAGNATGKFKWTAACYSEEERIKRITFTLKESACNPSPDQTLTVELRITAPNNAPVLTSDKAPMLYELDLNKIFEVNFTGEDQDLDPLVLEAIGDGFNLADYSMEFSTTPGNGKAIGTFKMLATCLAADRGILRVDFFLKEDACNPAAPPVLTIEFKVRVPILQDFTPANIFTPNGDGLNDYFYIPDLPEDFCSARFADIKIFNRWGQKMYQSTQSNFRWDGSGATAGVYFYVIDFGSTQYKGSVTLVR</sequence>
<dbReference type="Pfam" id="PF13585">
    <property type="entry name" value="CHU_C"/>
    <property type="match status" value="1"/>
</dbReference>
<dbReference type="InterPro" id="IPR026341">
    <property type="entry name" value="T9SS_type_B"/>
</dbReference>
<dbReference type="NCBIfam" id="TIGR04131">
    <property type="entry name" value="Bac_Flav_CTERM"/>
    <property type="match status" value="1"/>
</dbReference>
<gene>
    <name evidence="2" type="ORF">GXP69_08990</name>
</gene>
<keyword evidence="1" id="KW-0732">Signal</keyword>
<dbReference type="RefSeq" id="WP_163914548.1">
    <property type="nucleotide sequence ID" value="NZ_JAAGWD010000003.1"/>
</dbReference>
<evidence type="ECO:0000313" key="3">
    <source>
        <dbReference type="Proteomes" id="UP000474777"/>
    </source>
</evidence>
<dbReference type="EMBL" id="JAAGWD010000003">
    <property type="protein sequence ID" value="NEM97827.1"/>
    <property type="molecule type" value="Genomic_DNA"/>
</dbReference>
<evidence type="ECO:0000313" key="2">
    <source>
        <dbReference type="EMBL" id="NEM97827.1"/>
    </source>
</evidence>
<reference evidence="2 3" key="1">
    <citation type="submission" date="2020-02" db="EMBL/GenBank/DDBJ databases">
        <authorList>
            <person name="Kim M.K."/>
        </authorList>
    </citation>
    <scope>NUCLEOTIDE SEQUENCE [LARGE SCALE GENOMIC DNA]</scope>
    <source>
        <strain evidence="2 3">BT327</strain>
    </source>
</reference>
<accession>A0A6B3LWG9</accession>
<name>A0A6B3LWG9_9BACT</name>
<dbReference type="AlphaFoldDB" id="A0A6B3LWG9"/>
<dbReference type="Proteomes" id="UP000474777">
    <property type="component" value="Unassembled WGS sequence"/>
</dbReference>
<keyword evidence="3" id="KW-1185">Reference proteome</keyword>
<feature type="chain" id="PRO_5025610820" evidence="1">
    <location>
        <begin position="21"/>
        <end position="846"/>
    </location>
</feature>
<feature type="signal peptide" evidence="1">
    <location>
        <begin position="1"/>
        <end position="20"/>
    </location>
</feature>